<evidence type="ECO:0000256" key="2">
    <source>
        <dbReference type="ARBA" id="ARBA00005992"/>
    </source>
</evidence>
<evidence type="ECO:0000313" key="10">
    <source>
        <dbReference type="Proteomes" id="UP001208771"/>
    </source>
</evidence>
<evidence type="ECO:0000313" key="9">
    <source>
        <dbReference type="EMBL" id="MCX8999301.1"/>
    </source>
</evidence>
<evidence type="ECO:0000256" key="6">
    <source>
        <dbReference type="ARBA" id="ARBA00023316"/>
    </source>
</evidence>
<reference evidence="9" key="1">
    <citation type="submission" date="2022-07" db="EMBL/GenBank/DDBJ databases">
        <title>Ectorhizobium quercum gen.nov., sp. nov.</title>
        <authorList>
            <person name="Ma T."/>
            <person name="Li Y."/>
        </authorList>
    </citation>
    <scope>NUCLEOTIDE SEQUENCE</scope>
    <source>
        <strain evidence="9">BDR2-2</strain>
    </source>
</reference>
<dbReference type="RefSeq" id="WP_306412795.1">
    <property type="nucleotide sequence ID" value="NZ_JANFPI010000007.1"/>
</dbReference>
<evidence type="ECO:0000256" key="1">
    <source>
        <dbReference type="ARBA" id="ARBA00004752"/>
    </source>
</evidence>
<organism evidence="9 10">
    <name type="scientific">Ectorhizobium quercum</name>
    <dbReference type="NCBI Taxonomy" id="2965071"/>
    <lineage>
        <taxon>Bacteria</taxon>
        <taxon>Pseudomonadati</taxon>
        <taxon>Pseudomonadota</taxon>
        <taxon>Alphaproteobacteria</taxon>
        <taxon>Hyphomicrobiales</taxon>
        <taxon>Rhizobiaceae</taxon>
        <taxon>Ectorhizobium</taxon>
    </lineage>
</organism>
<comment type="pathway">
    <text evidence="1 7">Cell wall biogenesis; peptidoglycan biosynthesis.</text>
</comment>
<evidence type="ECO:0000256" key="3">
    <source>
        <dbReference type="ARBA" id="ARBA00022679"/>
    </source>
</evidence>
<comment type="similarity">
    <text evidence="2">Belongs to the YkuD family.</text>
</comment>
<gene>
    <name evidence="9" type="ORF">NOF55_19535</name>
</gene>
<comment type="caution">
    <text evidence="9">The sequence shown here is derived from an EMBL/GenBank/DDBJ whole genome shotgun (WGS) entry which is preliminary data.</text>
</comment>
<evidence type="ECO:0000256" key="4">
    <source>
        <dbReference type="ARBA" id="ARBA00022960"/>
    </source>
</evidence>
<proteinExistence type="inferred from homology"/>
<feature type="domain" description="L,D-TPase catalytic" evidence="8">
    <location>
        <begin position="15"/>
        <end position="182"/>
    </location>
</feature>
<dbReference type="GO" id="GO:0071555">
    <property type="term" value="P:cell wall organization"/>
    <property type="evidence" value="ECO:0007669"/>
    <property type="project" value="UniProtKB-UniRule"/>
</dbReference>
<dbReference type="PANTHER" id="PTHR38589:SF1">
    <property type="entry name" value="BLR0621 PROTEIN"/>
    <property type="match status" value="1"/>
</dbReference>
<dbReference type="SUPFAM" id="SSF141523">
    <property type="entry name" value="L,D-transpeptidase catalytic domain-like"/>
    <property type="match status" value="1"/>
</dbReference>
<dbReference type="Proteomes" id="UP001208771">
    <property type="component" value="Unassembled WGS sequence"/>
</dbReference>
<evidence type="ECO:0000256" key="7">
    <source>
        <dbReference type="PROSITE-ProRule" id="PRU01373"/>
    </source>
</evidence>
<dbReference type="Pfam" id="PF03734">
    <property type="entry name" value="YkuD"/>
    <property type="match status" value="1"/>
</dbReference>
<evidence type="ECO:0000259" key="8">
    <source>
        <dbReference type="PROSITE" id="PS52029"/>
    </source>
</evidence>
<dbReference type="AlphaFoldDB" id="A0AAE3N3L6"/>
<dbReference type="EMBL" id="JANFPI010000007">
    <property type="protein sequence ID" value="MCX8999301.1"/>
    <property type="molecule type" value="Genomic_DNA"/>
</dbReference>
<feature type="active site" description="Nucleophile" evidence="7">
    <location>
        <position position="158"/>
    </location>
</feature>
<keyword evidence="4 7" id="KW-0133">Cell shape</keyword>
<evidence type="ECO:0000256" key="5">
    <source>
        <dbReference type="ARBA" id="ARBA00022984"/>
    </source>
</evidence>
<dbReference type="GO" id="GO:0004180">
    <property type="term" value="F:carboxypeptidase activity"/>
    <property type="evidence" value="ECO:0007669"/>
    <property type="project" value="UniProtKB-ARBA"/>
</dbReference>
<protein>
    <recommendedName>
        <fullName evidence="8">L,D-TPase catalytic domain-containing protein</fullName>
    </recommendedName>
</protein>
<accession>A0AAE3N3L6</accession>
<dbReference type="CDD" id="cd16913">
    <property type="entry name" value="YkuD_like"/>
    <property type="match status" value="1"/>
</dbReference>
<keyword evidence="5 7" id="KW-0573">Peptidoglycan synthesis</keyword>
<dbReference type="GO" id="GO:0016740">
    <property type="term" value="F:transferase activity"/>
    <property type="evidence" value="ECO:0007669"/>
    <property type="project" value="UniProtKB-KW"/>
</dbReference>
<name>A0AAE3N3L6_9HYPH</name>
<keyword evidence="6 7" id="KW-0961">Cell wall biogenesis/degradation</keyword>
<dbReference type="InterPro" id="IPR005490">
    <property type="entry name" value="LD_TPept_cat_dom"/>
</dbReference>
<keyword evidence="10" id="KW-1185">Reference proteome</keyword>
<feature type="active site" description="Proton donor/acceptor" evidence="7">
    <location>
        <position position="146"/>
    </location>
</feature>
<dbReference type="GO" id="GO:0009252">
    <property type="term" value="P:peptidoglycan biosynthetic process"/>
    <property type="evidence" value="ECO:0007669"/>
    <property type="project" value="UniProtKB-KW"/>
</dbReference>
<dbReference type="GO" id="GO:0008360">
    <property type="term" value="P:regulation of cell shape"/>
    <property type="evidence" value="ECO:0007669"/>
    <property type="project" value="UniProtKB-UniRule"/>
</dbReference>
<sequence>MRRLKAGNATFIRTILVRAAPRDRRRAVLQAGPLCIPAAIGRSGITAFKREGDGATPRASMRILGGYVRGDRIADAKSLLDLKRIRRTMLWCDAPGDANYNRPVAHPFKKSHEELMREDGLYDIVLVMDWNVTCRAQGRGSAIFFHLIRPGYEPTAGCVAIARRDMLRLLPHIGRRTTVRVAP</sequence>
<dbReference type="PROSITE" id="PS52029">
    <property type="entry name" value="LD_TPASE"/>
    <property type="match status" value="1"/>
</dbReference>
<dbReference type="PANTHER" id="PTHR38589">
    <property type="entry name" value="BLR0621 PROTEIN"/>
    <property type="match status" value="1"/>
</dbReference>
<dbReference type="InterPro" id="IPR038063">
    <property type="entry name" value="Transpep_catalytic_dom"/>
</dbReference>
<keyword evidence="3" id="KW-0808">Transferase</keyword>